<dbReference type="GO" id="GO:0030639">
    <property type="term" value="P:polyketide biosynthetic process"/>
    <property type="evidence" value="ECO:0007669"/>
    <property type="project" value="TreeGrafter"/>
</dbReference>
<keyword evidence="3" id="KW-0012">Acyltransferase</keyword>
<dbReference type="InterPro" id="IPR016039">
    <property type="entry name" value="Thiolase-like"/>
</dbReference>
<evidence type="ECO:0000259" key="5">
    <source>
        <dbReference type="Pfam" id="PF00195"/>
    </source>
</evidence>
<feature type="domain" description="Chalcone/stilbene synthase N-terminal" evidence="5">
    <location>
        <begin position="4"/>
        <end position="201"/>
    </location>
</feature>
<protein>
    <submittedName>
        <fullName evidence="7">Alkylresorcinol/alkylpyrone synthase</fullName>
    </submittedName>
</protein>
<reference evidence="7 8" key="1">
    <citation type="submission" date="2016-10" db="EMBL/GenBank/DDBJ databases">
        <authorList>
            <person name="de Groot N.N."/>
        </authorList>
    </citation>
    <scope>NUCLEOTIDE SEQUENCE [LARGE SCALE GENOMIC DNA]</scope>
    <source>
        <strain evidence="7 8">DSM 45514</strain>
    </source>
</reference>
<dbReference type="Pfam" id="PF02797">
    <property type="entry name" value="Chal_sti_synt_C"/>
    <property type="match status" value="1"/>
</dbReference>
<dbReference type="EMBL" id="FMZA01000014">
    <property type="protein sequence ID" value="SDC70656.1"/>
    <property type="molecule type" value="Genomic_DNA"/>
</dbReference>
<gene>
    <name evidence="7" type="ORF">SAMN04488112_11411</name>
</gene>
<evidence type="ECO:0000313" key="8">
    <source>
        <dbReference type="Proteomes" id="UP000199387"/>
    </source>
</evidence>
<keyword evidence="2" id="KW-0808">Transferase</keyword>
<dbReference type="OrthoDB" id="9786288at2"/>
<keyword evidence="8" id="KW-1185">Reference proteome</keyword>
<dbReference type="PANTHER" id="PTHR11877">
    <property type="entry name" value="HYDROXYMETHYLGLUTARYL-COA SYNTHASE"/>
    <property type="match status" value="1"/>
</dbReference>
<dbReference type="Pfam" id="PF00195">
    <property type="entry name" value="Chal_sti_synt_N"/>
    <property type="match status" value="1"/>
</dbReference>
<evidence type="ECO:0000313" key="7">
    <source>
        <dbReference type="EMBL" id="SDC70656.1"/>
    </source>
</evidence>
<feature type="domain" description="Chalcone/stilbene synthase C-terminal" evidence="6">
    <location>
        <begin position="216"/>
        <end position="353"/>
    </location>
</feature>
<dbReference type="STRING" id="1236220.SAMN04488112_11411"/>
<dbReference type="FunFam" id="3.40.47.10:FF:000014">
    <property type="entry name" value="Chalcone synthase 1"/>
    <property type="match status" value="1"/>
</dbReference>
<dbReference type="PANTHER" id="PTHR11877:SF99">
    <property type="entry name" value="1,3,6,8-TETRAHYDROXYNAPHTHALENE SYNTHASE"/>
    <property type="match status" value="1"/>
</dbReference>
<evidence type="ECO:0000256" key="2">
    <source>
        <dbReference type="ARBA" id="ARBA00022679"/>
    </source>
</evidence>
<feature type="active site" description="Acyl-thioester intermediate" evidence="4">
    <location>
        <position position="139"/>
    </location>
</feature>
<dbReference type="AlphaFoldDB" id="A0A1G6NTS0"/>
<organism evidence="7 8">
    <name type="scientific">Melghirimyces thermohalophilus</name>
    <dbReference type="NCBI Taxonomy" id="1236220"/>
    <lineage>
        <taxon>Bacteria</taxon>
        <taxon>Bacillati</taxon>
        <taxon>Bacillota</taxon>
        <taxon>Bacilli</taxon>
        <taxon>Bacillales</taxon>
        <taxon>Thermoactinomycetaceae</taxon>
        <taxon>Melghirimyces</taxon>
    </lineage>
</organism>
<name>A0A1G6NTS0_9BACL</name>
<dbReference type="CDD" id="cd00831">
    <property type="entry name" value="CHS_like"/>
    <property type="match status" value="1"/>
</dbReference>
<dbReference type="Proteomes" id="UP000199387">
    <property type="component" value="Unassembled WGS sequence"/>
</dbReference>
<dbReference type="SUPFAM" id="SSF53901">
    <property type="entry name" value="Thiolase-like"/>
    <property type="match status" value="1"/>
</dbReference>
<dbReference type="InterPro" id="IPR011141">
    <property type="entry name" value="Polyketide_synthase_type-III"/>
</dbReference>
<evidence type="ECO:0000256" key="1">
    <source>
        <dbReference type="ARBA" id="ARBA00005531"/>
    </source>
</evidence>
<dbReference type="InterPro" id="IPR001099">
    <property type="entry name" value="Chalcone/stilbene_synt_N"/>
</dbReference>
<dbReference type="InterPro" id="IPR012328">
    <property type="entry name" value="Chalcone/stilbene_synt_C"/>
</dbReference>
<comment type="similarity">
    <text evidence="1">Belongs to the thiolase-like superfamily. Chalcone/stilbene synthases family.</text>
</comment>
<accession>A0A1G6NTS0</accession>
<dbReference type="Gene3D" id="3.40.47.10">
    <property type="match status" value="2"/>
</dbReference>
<sequence length="354" mass="39594">MPRILSIGTAVPEYTLEQEEAKDFAGRLFRDSFQNIDRYLPIFEHARIRSRRLSRPREWFDKKRGLAERNQVYMETACQLGDEAVRRCLAQVGLSPKQVDHLFFVSTSGLATPSIDARMVHRLGLDFHVKRTPIWGLGCAGGASGLARAYEYTRAFPDSLVVMLAVELCSLTFRPNDRSKSNFVATSLFADGAAAVLLAGDEVALPKDMESQPQVVDTMTTTWPDSLDVMGWDVTDDGLKVIFSRDIPGIVRKEVRPVFREFLERTGVSQEQISRYITHPGGVKVLNAYQEALGLPQEALVHSRGVLRDYGNMSSATVLFVLERELKDPHDPGEYGVITALGPGFSSELMLIRW</sequence>
<dbReference type="GO" id="GO:0016747">
    <property type="term" value="F:acyltransferase activity, transferring groups other than amino-acyl groups"/>
    <property type="evidence" value="ECO:0007669"/>
    <property type="project" value="InterPro"/>
</dbReference>
<proteinExistence type="inferred from homology"/>
<dbReference type="PIRSF" id="PIRSF000451">
    <property type="entry name" value="PKS_III"/>
    <property type="match status" value="1"/>
</dbReference>
<evidence type="ECO:0000259" key="6">
    <source>
        <dbReference type="Pfam" id="PF02797"/>
    </source>
</evidence>
<dbReference type="RefSeq" id="WP_091570893.1">
    <property type="nucleotide sequence ID" value="NZ_FMZA01000014.1"/>
</dbReference>
<evidence type="ECO:0000256" key="3">
    <source>
        <dbReference type="ARBA" id="ARBA00023315"/>
    </source>
</evidence>
<evidence type="ECO:0000256" key="4">
    <source>
        <dbReference type="PIRSR" id="PIRSR000451-1"/>
    </source>
</evidence>